<dbReference type="SUPFAM" id="SSF55729">
    <property type="entry name" value="Acyl-CoA N-acyltransferases (Nat)"/>
    <property type="match status" value="1"/>
</dbReference>
<proteinExistence type="predicted"/>
<accession>A0ABP9DLF6</accession>
<dbReference type="InterPro" id="IPR016181">
    <property type="entry name" value="Acyl_CoA_acyltransferase"/>
</dbReference>
<evidence type="ECO:0000313" key="4">
    <source>
        <dbReference type="Proteomes" id="UP001501752"/>
    </source>
</evidence>
<feature type="region of interest" description="Disordered" evidence="1">
    <location>
        <begin position="1"/>
        <end position="33"/>
    </location>
</feature>
<evidence type="ECO:0000256" key="1">
    <source>
        <dbReference type="SAM" id="MobiDB-lite"/>
    </source>
</evidence>
<organism evidence="3 4">
    <name type="scientific">Kitasatospora terrestris</name>
    <dbReference type="NCBI Taxonomy" id="258051"/>
    <lineage>
        <taxon>Bacteria</taxon>
        <taxon>Bacillati</taxon>
        <taxon>Actinomycetota</taxon>
        <taxon>Actinomycetes</taxon>
        <taxon>Kitasatosporales</taxon>
        <taxon>Streptomycetaceae</taxon>
        <taxon>Kitasatospora</taxon>
    </lineage>
</organism>
<dbReference type="PANTHER" id="PTHR43441:SF10">
    <property type="entry name" value="ACETYLTRANSFERASE"/>
    <property type="match status" value="1"/>
</dbReference>
<dbReference type="InterPro" id="IPR051908">
    <property type="entry name" value="Ribosomal_N-acetyltransferase"/>
</dbReference>
<evidence type="ECO:0000313" key="3">
    <source>
        <dbReference type="EMBL" id="GAA4851335.1"/>
    </source>
</evidence>
<evidence type="ECO:0000259" key="2">
    <source>
        <dbReference type="PROSITE" id="PS51186"/>
    </source>
</evidence>
<dbReference type="Proteomes" id="UP001501752">
    <property type="component" value="Unassembled WGS sequence"/>
</dbReference>
<dbReference type="PANTHER" id="PTHR43441">
    <property type="entry name" value="RIBOSOMAL-PROTEIN-SERINE ACETYLTRANSFERASE"/>
    <property type="match status" value="1"/>
</dbReference>
<dbReference type="Pfam" id="PF13302">
    <property type="entry name" value="Acetyltransf_3"/>
    <property type="match status" value="1"/>
</dbReference>
<protein>
    <submittedName>
        <fullName evidence="3">GNAT family N-acetyltransferase</fullName>
    </submittedName>
</protein>
<feature type="domain" description="N-acetyltransferase" evidence="2">
    <location>
        <begin position="38"/>
        <end position="204"/>
    </location>
</feature>
<name>A0ABP9DLF6_9ACTN</name>
<dbReference type="InterPro" id="IPR000182">
    <property type="entry name" value="GNAT_dom"/>
</dbReference>
<sequence length="207" mass="22905">MLNRPAGPEVPRENRSASTDPLRKTPGMEAPTLRTDRLVLRPPLPSDVDEITAACQDPEIQRWTVVPTPYRRTDAEYFVERIGAAGWAGGTNCTWVVRTAEDGALVGAQGVALKADRPGTGEIGYWVAPGLRRLGYAYEASRAVVDWSFAELGLRRLEWVAYTGNEPSRALADRLGFRFEGTLRSYAEQRGTFRDAWIAALLADDPR</sequence>
<dbReference type="EMBL" id="BAABIS010000001">
    <property type="protein sequence ID" value="GAA4851335.1"/>
    <property type="molecule type" value="Genomic_DNA"/>
</dbReference>
<keyword evidence="4" id="KW-1185">Reference proteome</keyword>
<reference evidence="4" key="1">
    <citation type="journal article" date="2019" name="Int. J. Syst. Evol. Microbiol.">
        <title>The Global Catalogue of Microorganisms (GCM) 10K type strain sequencing project: providing services to taxonomists for standard genome sequencing and annotation.</title>
        <authorList>
            <consortium name="The Broad Institute Genomics Platform"/>
            <consortium name="The Broad Institute Genome Sequencing Center for Infectious Disease"/>
            <person name="Wu L."/>
            <person name="Ma J."/>
        </authorList>
    </citation>
    <scope>NUCLEOTIDE SEQUENCE [LARGE SCALE GENOMIC DNA]</scope>
    <source>
        <strain evidence="4">JCM 13006</strain>
    </source>
</reference>
<comment type="caution">
    <text evidence="3">The sequence shown here is derived from an EMBL/GenBank/DDBJ whole genome shotgun (WGS) entry which is preliminary data.</text>
</comment>
<dbReference type="Gene3D" id="3.40.630.30">
    <property type="match status" value="1"/>
</dbReference>
<gene>
    <name evidence="3" type="ORF">GCM10023235_30450</name>
</gene>
<dbReference type="PROSITE" id="PS51186">
    <property type="entry name" value="GNAT"/>
    <property type="match status" value="1"/>
</dbReference>